<dbReference type="GO" id="GO:0005975">
    <property type="term" value="P:carbohydrate metabolic process"/>
    <property type="evidence" value="ECO:0007669"/>
    <property type="project" value="InterPro"/>
</dbReference>
<dbReference type="AlphaFoldDB" id="A0A4Q2UH92"/>
<evidence type="ECO:0000259" key="6">
    <source>
        <dbReference type="Pfam" id="PF02836"/>
    </source>
</evidence>
<evidence type="ECO:0000256" key="1">
    <source>
        <dbReference type="ARBA" id="ARBA00007401"/>
    </source>
</evidence>
<dbReference type="InterPro" id="IPR051913">
    <property type="entry name" value="GH2_Domain-Containing"/>
</dbReference>
<gene>
    <name evidence="8" type="ORF">EQG79_20565</name>
</gene>
<keyword evidence="9" id="KW-1185">Reference proteome</keyword>
<dbReference type="GO" id="GO:0004553">
    <property type="term" value="F:hydrolase activity, hydrolyzing O-glycosyl compounds"/>
    <property type="evidence" value="ECO:0007669"/>
    <property type="project" value="InterPro"/>
</dbReference>
<dbReference type="Pfam" id="PF00703">
    <property type="entry name" value="Glyco_hydro_2"/>
    <property type="match status" value="1"/>
</dbReference>
<proteinExistence type="inferred from homology"/>
<keyword evidence="3" id="KW-0326">Glycosidase</keyword>
<dbReference type="SUPFAM" id="SSF49303">
    <property type="entry name" value="beta-Galactosidase/glucuronidase domain"/>
    <property type="match status" value="1"/>
</dbReference>
<comment type="caution">
    <text evidence="8">The sequence shown here is derived from an EMBL/GenBank/DDBJ whole genome shotgun (WGS) entry which is preliminary data.</text>
</comment>
<feature type="domain" description="Glycosyl hydrolases family 2 sugar binding" evidence="7">
    <location>
        <begin position="27"/>
        <end position="214"/>
    </location>
</feature>
<evidence type="ECO:0000256" key="2">
    <source>
        <dbReference type="ARBA" id="ARBA00022801"/>
    </source>
</evidence>
<feature type="domain" description="Glycoside hydrolase family 2 catalytic" evidence="6">
    <location>
        <begin position="333"/>
        <end position="480"/>
    </location>
</feature>
<evidence type="ECO:0000313" key="9">
    <source>
        <dbReference type="Proteomes" id="UP000290407"/>
    </source>
</evidence>
<feature type="signal peptide" evidence="4">
    <location>
        <begin position="1"/>
        <end position="23"/>
    </location>
</feature>
<evidence type="ECO:0000256" key="3">
    <source>
        <dbReference type="ARBA" id="ARBA00023295"/>
    </source>
</evidence>
<evidence type="ECO:0000313" key="8">
    <source>
        <dbReference type="EMBL" id="RYC67862.1"/>
    </source>
</evidence>
<dbReference type="Proteomes" id="UP000290407">
    <property type="component" value="Unassembled WGS sequence"/>
</dbReference>
<name>A0A4Q2UH92_9BACT</name>
<comment type="similarity">
    <text evidence="1">Belongs to the glycosyl hydrolase 2 family.</text>
</comment>
<dbReference type="Gene3D" id="3.20.20.80">
    <property type="entry name" value="Glycosidases"/>
    <property type="match status" value="1"/>
</dbReference>
<dbReference type="InterPro" id="IPR013783">
    <property type="entry name" value="Ig-like_fold"/>
</dbReference>
<sequence length="953" mass="107469">MKIRTTLTALLVLLGLYNSIAQSELTLAGTWQLRLDPTDEGIRRHWWSEPFPDTISLPGSLTEHGKGNEVTLQTPWTGDVVDSTYFFSKSYQSFREGDLKIPFWLKPVKYYVGPAWYRRQVDIPAGWKKQRVVLNLERCHWKTMVFVNGQFAGSQNSLVAAHQFDLTNLLQAGRKNTITIRVDNNTQVYIGQNSHSISDHTQTNWNGLVGNLSLRSGSLTALDEVQVYPNISQKNIRVTVGFSQPRNQTFSGKLLMQVRSLQNSRSTLPQQVKAIKLTAENTTLETTYSIPSPQLWDEFSPNRYELSLVVVGNRADTISRKKVTFGMREIGTKGTRITVNGRPVFLRGDVDCAAFPLTGYPPTDYKHWGKIMRTLKEHGLNHLRFHSWCPPEAAFQVADELGLYLYVESPSWANQGSAVGAGGLVDDFIYQESERMLKAYGNHPSFCMMSYGNEPAGVNQGNFLGKWVLHFKAKDTRRLYTSGAGWPMLPENQFHIHSDARIQRWGEGLASIINRDKPRTDYDWRTIIRPSKVPYISHEIGQWCVYPNFDEMAKYTGVLKPTNFEIFRQTLQDQGMGDQARDFLMASGRLQTLCYKADIEAALRTPGFGGFQLLGLHDFPGQGTALVGALDVFYEPKPYTSKSEYSQFCNATVLLARLDKLVFQTNESVKAAIEIAHFGAHELTNQTVSWSVTDDQSKVLVQGKLNKERVHIDNAQPVGLINVDLASIKEPTRLTLTVQLVNSAVKNSWHLWVYPAGLRADAAVGNVLIAHSMTDEVVQRLEQGATVLLLPYGRIAPDKGAQVKIGFSTVFWNTSWTMGQPPHTLGLVCNPKHPALAHFPTESFSDYQWHDVVSHAQPMILNEFPKRFRPVIQPIDTWFENRRLALAFEGKVGKGKLLVCSVDLETDLSNRPPARQLKYSLLRYMNSDQFNPEQALDTPLIRQLLTSSASDRR</sequence>
<evidence type="ECO:0000259" key="5">
    <source>
        <dbReference type="Pfam" id="PF00703"/>
    </source>
</evidence>
<dbReference type="EMBL" id="SBLB01000006">
    <property type="protein sequence ID" value="RYC67862.1"/>
    <property type="molecule type" value="Genomic_DNA"/>
</dbReference>
<dbReference type="Gene3D" id="2.60.120.260">
    <property type="entry name" value="Galactose-binding domain-like"/>
    <property type="match status" value="1"/>
</dbReference>
<dbReference type="InterPro" id="IPR008979">
    <property type="entry name" value="Galactose-bd-like_sf"/>
</dbReference>
<evidence type="ECO:0000256" key="4">
    <source>
        <dbReference type="SAM" id="SignalP"/>
    </source>
</evidence>
<keyword evidence="2" id="KW-0378">Hydrolase</keyword>
<dbReference type="InterPro" id="IPR036156">
    <property type="entry name" value="Beta-gal/glucu_dom_sf"/>
</dbReference>
<dbReference type="SUPFAM" id="SSF49785">
    <property type="entry name" value="Galactose-binding domain-like"/>
    <property type="match status" value="1"/>
</dbReference>
<organism evidence="8 9">
    <name type="scientific">Spirosoma sordidisoli</name>
    <dbReference type="NCBI Taxonomy" id="2502893"/>
    <lineage>
        <taxon>Bacteria</taxon>
        <taxon>Pseudomonadati</taxon>
        <taxon>Bacteroidota</taxon>
        <taxon>Cytophagia</taxon>
        <taxon>Cytophagales</taxon>
        <taxon>Cytophagaceae</taxon>
        <taxon>Spirosoma</taxon>
    </lineage>
</organism>
<dbReference type="PANTHER" id="PTHR42732:SF1">
    <property type="entry name" value="BETA-MANNOSIDASE"/>
    <property type="match status" value="1"/>
</dbReference>
<feature type="chain" id="PRO_5020544968" evidence="4">
    <location>
        <begin position="24"/>
        <end position="953"/>
    </location>
</feature>
<dbReference type="Pfam" id="PF02837">
    <property type="entry name" value="Glyco_hydro_2_N"/>
    <property type="match status" value="1"/>
</dbReference>
<dbReference type="InterPro" id="IPR006102">
    <property type="entry name" value="Ig-like_GH2"/>
</dbReference>
<dbReference type="Gene3D" id="2.60.40.10">
    <property type="entry name" value="Immunoglobulins"/>
    <property type="match status" value="1"/>
</dbReference>
<accession>A0A4Q2UH92</accession>
<evidence type="ECO:0000259" key="7">
    <source>
        <dbReference type="Pfam" id="PF02837"/>
    </source>
</evidence>
<dbReference type="SUPFAM" id="SSF51445">
    <property type="entry name" value="(Trans)glycosidases"/>
    <property type="match status" value="1"/>
</dbReference>
<dbReference type="PANTHER" id="PTHR42732">
    <property type="entry name" value="BETA-GALACTOSIDASE"/>
    <property type="match status" value="1"/>
</dbReference>
<feature type="domain" description="Glycoside hydrolase family 2 immunoglobulin-like beta-sandwich" evidence="5">
    <location>
        <begin position="221"/>
        <end position="328"/>
    </location>
</feature>
<dbReference type="InterPro" id="IPR006104">
    <property type="entry name" value="Glyco_hydro_2_N"/>
</dbReference>
<protein>
    <submittedName>
        <fullName evidence="8">Beta-galactosidase</fullName>
    </submittedName>
</protein>
<dbReference type="Pfam" id="PF02836">
    <property type="entry name" value="Glyco_hydro_2_C"/>
    <property type="match status" value="1"/>
</dbReference>
<dbReference type="InterPro" id="IPR006103">
    <property type="entry name" value="Glyco_hydro_2_cat"/>
</dbReference>
<dbReference type="RefSeq" id="WP_129603637.1">
    <property type="nucleotide sequence ID" value="NZ_SBLB01000006.1"/>
</dbReference>
<reference evidence="8 9" key="1">
    <citation type="submission" date="2019-01" db="EMBL/GenBank/DDBJ databases">
        <title>Spirosoma flava sp. nov., a propanil-degrading bacterium isolated from herbicide-contaminated soil.</title>
        <authorList>
            <person name="Zhang L."/>
            <person name="Jiang J.-D."/>
        </authorList>
    </citation>
    <scope>NUCLEOTIDE SEQUENCE [LARGE SCALE GENOMIC DNA]</scope>
    <source>
        <strain evidence="8 9">TY50</strain>
    </source>
</reference>
<dbReference type="InterPro" id="IPR017853">
    <property type="entry name" value="GH"/>
</dbReference>
<keyword evidence="4" id="KW-0732">Signal</keyword>